<dbReference type="PROSITE" id="PS00022">
    <property type="entry name" value="EGF_1"/>
    <property type="match status" value="2"/>
</dbReference>
<feature type="disulfide bond" evidence="14">
    <location>
        <begin position="1025"/>
        <end position="1039"/>
    </location>
</feature>
<dbReference type="PRINTS" id="PR00011">
    <property type="entry name" value="EGFLAMININ"/>
</dbReference>
<dbReference type="CDD" id="cd00055">
    <property type="entry name" value="EGF_Lam"/>
    <property type="match status" value="4"/>
</dbReference>
<dbReference type="InterPro" id="IPR001881">
    <property type="entry name" value="EGF-like_Ca-bd_dom"/>
</dbReference>
<keyword evidence="5" id="KW-0732">Signal</keyword>
<dbReference type="PROSITE" id="PS01180">
    <property type="entry name" value="CUB"/>
    <property type="match status" value="1"/>
</dbReference>
<keyword evidence="2" id="KW-0880">Kelch repeat</keyword>
<dbReference type="EMBL" id="KK852451">
    <property type="protein sequence ID" value="KDR23676.1"/>
    <property type="molecule type" value="Genomic_DNA"/>
</dbReference>
<evidence type="ECO:0000256" key="15">
    <source>
        <dbReference type="SAM" id="MobiDB-lite"/>
    </source>
</evidence>
<dbReference type="InterPro" id="IPR000742">
    <property type="entry name" value="EGF"/>
</dbReference>
<dbReference type="eggNOG" id="KOG1388">
    <property type="taxonomic scope" value="Eukaryota"/>
</dbReference>
<dbReference type="SMART" id="SM00180">
    <property type="entry name" value="EGF_Lam"/>
    <property type="match status" value="3"/>
</dbReference>
<reference evidence="20 21" key="1">
    <citation type="journal article" date="2014" name="Nat. Commun.">
        <title>Molecular traces of alternative social organization in a termite genome.</title>
        <authorList>
            <person name="Terrapon N."/>
            <person name="Li C."/>
            <person name="Robertson H.M."/>
            <person name="Ji L."/>
            <person name="Meng X."/>
            <person name="Booth W."/>
            <person name="Chen Z."/>
            <person name="Childers C.P."/>
            <person name="Glastad K.M."/>
            <person name="Gokhale K."/>
            <person name="Gowin J."/>
            <person name="Gronenberg W."/>
            <person name="Hermansen R.A."/>
            <person name="Hu H."/>
            <person name="Hunt B.G."/>
            <person name="Huylmans A.K."/>
            <person name="Khalil S.M."/>
            <person name="Mitchell R.D."/>
            <person name="Munoz-Torres M.C."/>
            <person name="Mustard J.A."/>
            <person name="Pan H."/>
            <person name="Reese J.T."/>
            <person name="Scharf M.E."/>
            <person name="Sun F."/>
            <person name="Vogel H."/>
            <person name="Xiao J."/>
            <person name="Yang W."/>
            <person name="Yang Z."/>
            <person name="Yang Z."/>
            <person name="Zhou J."/>
            <person name="Zhu J."/>
            <person name="Brent C.S."/>
            <person name="Elsik C.G."/>
            <person name="Goodisman M.A."/>
            <person name="Liberles D.A."/>
            <person name="Roe R.M."/>
            <person name="Vargo E.L."/>
            <person name="Vilcinskas A."/>
            <person name="Wang J."/>
            <person name="Bornberg-Bauer E."/>
            <person name="Korb J."/>
            <person name="Zhang G."/>
            <person name="Liebig J."/>
        </authorList>
    </citation>
    <scope>NUCLEOTIDE SEQUENCE [LARGE SCALE GENOMIC DNA]</scope>
    <source>
        <tissue evidence="20">Whole organism</tissue>
    </source>
</reference>
<dbReference type="CDD" id="cd00054">
    <property type="entry name" value="EGF_CA"/>
    <property type="match status" value="1"/>
</dbReference>
<evidence type="ECO:0000256" key="4">
    <source>
        <dbReference type="ARBA" id="ARBA00022692"/>
    </source>
</evidence>
<evidence type="ECO:0000256" key="12">
    <source>
        <dbReference type="ARBA" id="ARBA00023292"/>
    </source>
</evidence>
<dbReference type="InterPro" id="IPR002049">
    <property type="entry name" value="LE_dom"/>
</dbReference>
<dbReference type="OMA" id="PVCQWCD"/>
<dbReference type="PROSITE" id="PS01187">
    <property type="entry name" value="EGF_CA"/>
    <property type="match status" value="1"/>
</dbReference>
<dbReference type="GO" id="GO:0048731">
    <property type="term" value="P:system development"/>
    <property type="evidence" value="ECO:0007669"/>
    <property type="project" value="UniProtKB-ARBA"/>
</dbReference>
<dbReference type="InParanoid" id="A0A067RIL4"/>
<evidence type="ECO:0000256" key="5">
    <source>
        <dbReference type="ARBA" id="ARBA00022729"/>
    </source>
</evidence>
<dbReference type="SUPFAM" id="SSF117281">
    <property type="entry name" value="Kelch motif"/>
    <property type="match status" value="2"/>
</dbReference>
<dbReference type="PROSITE" id="PS01186">
    <property type="entry name" value="EGF_2"/>
    <property type="match status" value="2"/>
</dbReference>
<keyword evidence="6" id="KW-0677">Repeat</keyword>
<dbReference type="Proteomes" id="UP000027135">
    <property type="component" value="Unassembled WGS sequence"/>
</dbReference>
<dbReference type="FunCoup" id="A0A067RIL4">
    <property type="interactions" value="521"/>
</dbReference>
<evidence type="ECO:0000256" key="13">
    <source>
        <dbReference type="PROSITE-ProRule" id="PRU00076"/>
    </source>
</evidence>
<feature type="domain" description="CUB" evidence="17">
    <location>
        <begin position="1043"/>
        <end position="1178"/>
    </location>
</feature>
<evidence type="ECO:0000256" key="10">
    <source>
        <dbReference type="ARBA" id="ARBA00023157"/>
    </source>
</evidence>
<dbReference type="Gene3D" id="2.10.25.10">
    <property type="entry name" value="Laminin"/>
    <property type="match status" value="4"/>
</dbReference>
<evidence type="ECO:0000256" key="9">
    <source>
        <dbReference type="ARBA" id="ARBA00023136"/>
    </source>
</evidence>
<keyword evidence="3 13" id="KW-0245">EGF-like domain</keyword>
<comment type="subcellular location">
    <subcellularLocation>
        <location evidence="1">Membrane</location>
        <topology evidence="1">Single-pass type I membrane protein</topology>
    </subcellularLocation>
</comment>
<dbReference type="InterPro" id="IPR049883">
    <property type="entry name" value="NOTCH1_EGF-like"/>
</dbReference>
<evidence type="ECO:0000256" key="3">
    <source>
        <dbReference type="ARBA" id="ARBA00022536"/>
    </source>
</evidence>
<dbReference type="SMART" id="SM00181">
    <property type="entry name" value="EGF"/>
    <property type="match status" value="9"/>
</dbReference>
<dbReference type="Pfam" id="PF07645">
    <property type="entry name" value="EGF_CA"/>
    <property type="match status" value="1"/>
</dbReference>
<gene>
    <name evidence="20" type="ORF">L798_11149</name>
</gene>
<evidence type="ECO:0000256" key="7">
    <source>
        <dbReference type="ARBA" id="ARBA00022837"/>
    </source>
</evidence>
<feature type="compositionally biased region" description="Low complexity" evidence="15">
    <location>
        <begin position="2519"/>
        <end position="2532"/>
    </location>
</feature>
<keyword evidence="21" id="KW-1185">Reference proteome</keyword>
<feature type="domain" description="Laminin EGF-like" evidence="19">
    <location>
        <begin position="991"/>
        <end position="1041"/>
    </location>
</feature>
<dbReference type="InterPro" id="IPR016201">
    <property type="entry name" value="PSI"/>
</dbReference>
<sequence>MNDPFEFVEEKVDTPSQPAPRYGHAACIYPGGFVIYGGKLANGQFSDELWFYNVTQRTWSLRAISSAIRPPKLTRHTLTLTSGDEGWLYLFGGSTIGGVFSSKLFRIQLSLGPNGNIHDERWSEVRPRGGKELDVRIVAHSTVYHAKTNSLLVYGGIVAGVARFSKLSDRMFSFQLDSRHWSEIHYPRSHLQDMHVPRERAFHTSTIIGNYLVVFGGYSHRHNKEEICYDNQLYLYHLGCHTWVSHEILGNTEKVSRYPKQQGVFAHAADVRNGNTLIIVGGYHGNVNADLLAYTLPPMLASREGETFEPEQVCSRYRNKVECTSNPECGWCSADEVCYGRTVGINCTTNLQTTRCPGICPALGDCHSCLIHGNASGGSLSVSGSGDGVAGQISSVAHKLRLDQCTWCVQNARCHHKDDNFGVCGLREDTPSQVPGWWGLKGTEVVQVEECRELDRRPGLTFLKYKNPANWSHPDSVTIINATTVDFNMLSLSTRTEQALGGGIIARLLGFLRPPESWGNDEMLRVCASYSVALLNMSHDAEYGKLQMVANLTAEMSQCVIAHWPSGKPVTLTPGRYLVDFESRTTRGPYAPHHQCKMELHHNKSSENAKVFTFEYLEPYENGSCHQYTNCLHCLTDSLCGWCDLNQRCYSRHLDEMEVCTAGSDTDEWHYFTLLPFSCANCSNYISCESCVSSGLCEWWTEDARCARRGRSQNAVVELSQCPVPCYQRDNCSQCLYDRGRCVWCEATQECFSFSVYTSEYQFGLCREWMDQANTHQQQLGFSASNKSGLMQVSQQCKSCSRHANCSSCLQNLGCGWCYSVENPILGLCVEGDFNHPRIDSCTQMINDHHNLTLLASETSWSYAQCPDVDECDLGLHDCHPEAVCTNTHGSYSCQCKRGFIGDGKITCTKTCYDKCIHGYCLGSPDYACKCDLGWTGVDCGTNCGCHNHSTCTQGVGICDECQNWATGKYCQYCRPGSYGNATSGRGCHVCNCNGHGNEAKGICDLQSGVCFCQDNTEGDTCNRCKKGYYGDPRNGGTCYYQCVSRGMLSGLEPQGLGSRLGQLTPWESRLGAPPTRECLWIVTPYDIYNKSIPHDCTIQFTIHEDINITCQENSVYVYDGLPDFVSATNSHQSHVLGVFCSVDATYPVTVEAKSGVLTVYYKQGDLSEGFNASYKVLSCPENCPANHACRSGQCICADGWTGTNCSIEMCPNNCSSDKKQGLCDKKYGRCLCSSGFGGEDCSVTLHGSQLVFTQLFDAARLPTDSQVDHLRKQLPRFGHSLVVDTRGSLWMFGGFSLTNGPLNDIRLFDTKNGSWMPVTVDSTGSMPQVRYFHAAEIVNSRREIYVYGGLSQICHGDDKCTSQREEIGGQTNNTLDDFWKFNHKNQKWVEIKKKKRPPPLAGHTLTLHRGDESESLVLIGGFSPRYGFLETVWEFDLERELWDILNTTGNDPLGVYGHSTVYHAPSQSFYVFGGYMYGINRTFISNKLYAFHYPTRFWSILPTFEEYNPPRLHLPEARYLHSAITTDDYMLVFGGRSHYNTSNSLIAYTYSCNQWLRLLTNDVEIVGSPPPPTYAHAMTLDMETGAIFVIGGFDGGIQSHVMRIVLPKDLCRLWKGKNKCRKFLGCNHCDIMTERGENSTLCYSNLRTHEESCDLRDHNATQVSINNGVVCDAKWLSKRNCAQYTTCTECLAKWPTHINEVQVCKWCSNCARGRCIPEDSECERENKCGVRQRTVSDVSQCTERQCPASDCDKCVGLGSCVWTRQVLLSPEFLKIVTGEPIYDWNCVSSEISERSSIEIKSAQVCPDRCSMNLDCQSCLLAPGAEGGWHECRWSIQLGECISPSYQPLYCTGGVCGLVLRGGNTEHCPERCSTYKQCSTCLRHAHCGWCSLDVENNTGQGVCTEGSLDSPSNGPAHSTCDALYFQEMAATGNTSVNNSSWNAASRRDSNVAFPTFSWHYVQCPPENECVNNHHTCDNKSEQCVDLLNGFKCVCGQGYKSEKSACVPVCTQGCVRGVCVEPDVCRCDFSYVGANCSIQCQCNNHADCAGPDKLDQCLECHNYTMGPQCEKCLPLYVGDPTNNGQCVSCLDYCNGHTPICINSTASSLPFLLEGTDDTLAVLSIDELEKLIQEGPTRDAHCIACGSFTAGDKCEECIAGNFRGSEDHRAPCRPCECHGHGDQCDPVTGEKCNCQNNTESDATCNNNKNANQCWKSQCSKCRDFYMGNPTDGHQCYRQMSFDSKFCFDAKELEECKMKPKPLHPGQTVFFVVQPRFMNVDIRVIVDVTQGALDLYMSPSDDTFVVNVNSSTGAHTVEIDPKFHWREEEYKDMSGGSHRRLSVVEVSAGSDDFAANGSTTRTTSADYMKPNVYMVKDREAHGLTTFVTITQKNTFLIVRNLKNRLVLTLPQDRHDLGSTKFYLALTAVLPTPQNGDTSSRPSYGIIFFRQDQLHIDLFVFFSVFFSCFFLFLAACVVAWKAKQAADVRHARHLHVVEMLHMAKRPFATVTLLLDFSRDSDDPSGSLSSTASTSQSPHRKKQRKQQSVGDIRPVAVEPTDDGVAAVGTVFVRLPGGREAPVRLALASSLILLARVYPLNGRAFLRRRSSHAPS</sequence>
<dbReference type="GO" id="GO:0005509">
    <property type="term" value="F:calcium ion binding"/>
    <property type="evidence" value="ECO:0007669"/>
    <property type="project" value="InterPro"/>
</dbReference>
<dbReference type="PROSITE" id="PS50027">
    <property type="entry name" value="EGF_LAM_2"/>
    <property type="match status" value="1"/>
</dbReference>
<keyword evidence="7" id="KW-0106">Calcium</keyword>
<keyword evidence="9 16" id="KW-0472">Membrane</keyword>
<keyword evidence="8 16" id="KW-1133">Transmembrane helix</keyword>
<dbReference type="FunFam" id="2.10.25.10:FF:000191">
    <property type="entry name" value="Multiple epidermal growth factor-like domains 8"/>
    <property type="match status" value="1"/>
</dbReference>
<evidence type="ECO:0000259" key="17">
    <source>
        <dbReference type="PROSITE" id="PS01180"/>
    </source>
</evidence>
<evidence type="ECO:0000256" key="2">
    <source>
        <dbReference type="ARBA" id="ARBA00022441"/>
    </source>
</evidence>
<dbReference type="SMART" id="SM00423">
    <property type="entry name" value="PSI"/>
    <property type="match status" value="9"/>
</dbReference>
<dbReference type="GO" id="GO:0048513">
    <property type="term" value="P:animal organ development"/>
    <property type="evidence" value="ECO:0007669"/>
    <property type="project" value="UniProtKB-ARBA"/>
</dbReference>
<keyword evidence="12 14" id="KW-0424">Laminin EGF-like domain</keyword>
<dbReference type="InterPro" id="IPR024731">
    <property type="entry name" value="NELL2-like_EGF"/>
</dbReference>
<evidence type="ECO:0000256" key="1">
    <source>
        <dbReference type="ARBA" id="ARBA00004479"/>
    </source>
</evidence>
<evidence type="ECO:0000259" key="19">
    <source>
        <dbReference type="PROSITE" id="PS50027"/>
    </source>
</evidence>
<protein>
    <submittedName>
        <fullName evidence="20">Multiple epidermal growth factor-like domains 8</fullName>
    </submittedName>
</protein>
<evidence type="ECO:0000313" key="20">
    <source>
        <dbReference type="EMBL" id="KDR23676.1"/>
    </source>
</evidence>
<dbReference type="OrthoDB" id="263283at2759"/>
<dbReference type="SMART" id="SM00179">
    <property type="entry name" value="EGF_CA"/>
    <property type="match status" value="2"/>
</dbReference>
<dbReference type="Pfam" id="PF24973">
    <property type="entry name" value="EGF_LMN_ATRN"/>
    <property type="match status" value="3"/>
</dbReference>
<organism evidence="20 21">
    <name type="scientific">Zootermopsis nevadensis</name>
    <name type="common">Dampwood termite</name>
    <dbReference type="NCBI Taxonomy" id="136037"/>
    <lineage>
        <taxon>Eukaryota</taxon>
        <taxon>Metazoa</taxon>
        <taxon>Ecdysozoa</taxon>
        <taxon>Arthropoda</taxon>
        <taxon>Hexapoda</taxon>
        <taxon>Insecta</taxon>
        <taxon>Pterygota</taxon>
        <taxon>Neoptera</taxon>
        <taxon>Polyneoptera</taxon>
        <taxon>Dictyoptera</taxon>
        <taxon>Blattodea</taxon>
        <taxon>Blattoidea</taxon>
        <taxon>Termitoidae</taxon>
        <taxon>Termopsidae</taxon>
        <taxon>Zootermopsis</taxon>
    </lineage>
</organism>
<keyword evidence="4 16" id="KW-0812">Transmembrane</keyword>
<feature type="domain" description="EGF-like" evidence="18">
    <location>
        <begin position="868"/>
        <end position="909"/>
    </location>
</feature>
<dbReference type="InterPro" id="IPR056737">
    <property type="entry name" value="Beta-prop_ATRN-MKLN-like"/>
</dbReference>
<dbReference type="GO" id="GO:0016020">
    <property type="term" value="C:membrane"/>
    <property type="evidence" value="ECO:0007669"/>
    <property type="project" value="UniProtKB-SubCell"/>
</dbReference>
<dbReference type="PROSITE" id="PS50026">
    <property type="entry name" value="EGF_3"/>
    <property type="match status" value="1"/>
</dbReference>
<dbReference type="PROSITE" id="PS00010">
    <property type="entry name" value="ASX_HYDROXYL"/>
    <property type="match status" value="2"/>
</dbReference>
<accession>A0A067RIL4</accession>
<dbReference type="Pfam" id="PF12947">
    <property type="entry name" value="EGF_3"/>
    <property type="match status" value="1"/>
</dbReference>
<name>A0A067RIL4_ZOONE</name>
<dbReference type="PANTHER" id="PTHR46093:SF16">
    <property type="entry name" value="MULTIPLE EGF-LIKE-DOMAINS 8"/>
    <property type="match status" value="1"/>
</dbReference>
<evidence type="ECO:0000259" key="18">
    <source>
        <dbReference type="PROSITE" id="PS50026"/>
    </source>
</evidence>
<feature type="disulfide bond" evidence="14">
    <location>
        <begin position="1013"/>
        <end position="1022"/>
    </location>
</feature>
<keyword evidence="11" id="KW-0325">Glycoprotein</keyword>
<evidence type="ECO:0000256" key="16">
    <source>
        <dbReference type="SAM" id="Phobius"/>
    </source>
</evidence>
<dbReference type="FunFam" id="2.10.25.10:FF:000202">
    <property type="entry name" value="Multiple epidermal growth factor-like domains 8"/>
    <property type="match status" value="1"/>
</dbReference>
<dbReference type="PROSITE" id="PS01248">
    <property type="entry name" value="EGF_LAM_1"/>
    <property type="match status" value="3"/>
</dbReference>
<dbReference type="SUPFAM" id="SSF57196">
    <property type="entry name" value="EGF/Laminin"/>
    <property type="match status" value="3"/>
</dbReference>
<dbReference type="InterPro" id="IPR000152">
    <property type="entry name" value="EGF-type_Asp/Asn_hydroxyl_site"/>
</dbReference>
<dbReference type="InterPro" id="IPR018097">
    <property type="entry name" value="EGF_Ca-bd_CS"/>
</dbReference>
<comment type="caution">
    <text evidence="13">Lacks conserved residue(s) required for the propagation of feature annotation.</text>
</comment>
<dbReference type="PANTHER" id="PTHR46093">
    <property type="entry name" value="ACYL-COA-BINDING DOMAIN-CONTAINING PROTEIN 5"/>
    <property type="match status" value="1"/>
</dbReference>
<keyword evidence="10 14" id="KW-1015">Disulfide bond</keyword>
<dbReference type="InterPro" id="IPR035914">
    <property type="entry name" value="Sperma_CUB_dom_sf"/>
</dbReference>
<feature type="transmembrane region" description="Helical" evidence="16">
    <location>
        <begin position="2454"/>
        <end position="2476"/>
    </location>
</feature>
<dbReference type="InterPro" id="IPR000859">
    <property type="entry name" value="CUB_dom"/>
</dbReference>
<dbReference type="InterPro" id="IPR056863">
    <property type="entry name" value="LMN_ATRN_NET-like_EGF"/>
</dbReference>
<evidence type="ECO:0000256" key="6">
    <source>
        <dbReference type="ARBA" id="ARBA00022737"/>
    </source>
</evidence>
<evidence type="ECO:0000256" key="8">
    <source>
        <dbReference type="ARBA" id="ARBA00022989"/>
    </source>
</evidence>
<dbReference type="Pfam" id="PF24981">
    <property type="entry name" value="Beta-prop_ATRN-LZTR1"/>
    <property type="match status" value="2"/>
</dbReference>
<proteinExistence type="predicted"/>
<evidence type="ECO:0000256" key="11">
    <source>
        <dbReference type="ARBA" id="ARBA00023180"/>
    </source>
</evidence>
<evidence type="ECO:0000256" key="14">
    <source>
        <dbReference type="PROSITE-ProRule" id="PRU00460"/>
    </source>
</evidence>
<dbReference type="Gene3D" id="2.120.10.80">
    <property type="entry name" value="Kelch-type beta propeller"/>
    <property type="match status" value="3"/>
</dbReference>
<dbReference type="InterPro" id="IPR015915">
    <property type="entry name" value="Kelch-typ_b-propeller"/>
</dbReference>
<feature type="region of interest" description="Disordered" evidence="15">
    <location>
        <begin position="2517"/>
        <end position="2548"/>
    </location>
</feature>
<evidence type="ECO:0000313" key="21">
    <source>
        <dbReference type="Proteomes" id="UP000027135"/>
    </source>
</evidence>
<dbReference type="SUPFAM" id="SSF49854">
    <property type="entry name" value="Spermadhesin, CUB domain"/>
    <property type="match status" value="1"/>
</dbReference>